<gene>
    <name evidence="3" type="ORF">LVJ94_13945</name>
</gene>
<dbReference type="RefSeq" id="WP_394838009.1">
    <property type="nucleotide sequence ID" value="NZ_CP089929.1"/>
</dbReference>
<reference evidence="3" key="1">
    <citation type="submission" date="2021-12" db="EMBL/GenBank/DDBJ databases">
        <title>Discovery of the Pendulisporaceae a myxobacterial family with distinct sporulation behavior and unique specialized metabolism.</title>
        <authorList>
            <person name="Garcia R."/>
            <person name="Popoff A."/>
            <person name="Bader C.D."/>
            <person name="Loehr J."/>
            <person name="Walesch S."/>
            <person name="Walt C."/>
            <person name="Boldt J."/>
            <person name="Bunk B."/>
            <person name="Haeckl F.J.F.P.J."/>
            <person name="Gunesch A.P."/>
            <person name="Birkelbach J."/>
            <person name="Nuebel U."/>
            <person name="Pietschmann T."/>
            <person name="Bach T."/>
            <person name="Mueller R."/>
        </authorList>
    </citation>
    <scope>NUCLEOTIDE SEQUENCE</scope>
    <source>
        <strain evidence="3">MSr11367</strain>
    </source>
</reference>
<dbReference type="InterPro" id="IPR023809">
    <property type="entry name" value="Thiopep_bacteriocin_synth_dom"/>
</dbReference>
<proteinExistence type="predicted"/>
<evidence type="ECO:0000313" key="3">
    <source>
        <dbReference type="EMBL" id="WXB08334.1"/>
    </source>
</evidence>
<dbReference type="EMBL" id="CP089983">
    <property type="protein sequence ID" value="WXB08334.1"/>
    <property type="molecule type" value="Genomic_DNA"/>
</dbReference>
<accession>A0ABZ2LBQ3</accession>
<dbReference type="InterPro" id="IPR006827">
    <property type="entry name" value="Lant_deHydtase_N"/>
</dbReference>
<feature type="domain" description="Lantibiotic dehydratase N-terminal" evidence="1">
    <location>
        <begin position="40"/>
        <end position="680"/>
    </location>
</feature>
<dbReference type="Proteomes" id="UP001374803">
    <property type="component" value="Chromosome"/>
</dbReference>
<dbReference type="NCBIfam" id="TIGR03891">
    <property type="entry name" value="thiopep_ocin"/>
    <property type="match status" value="1"/>
</dbReference>
<evidence type="ECO:0000259" key="1">
    <source>
        <dbReference type="Pfam" id="PF04738"/>
    </source>
</evidence>
<dbReference type="Pfam" id="PF14028">
    <property type="entry name" value="Lant_dehydr_C"/>
    <property type="match status" value="1"/>
</dbReference>
<evidence type="ECO:0000313" key="4">
    <source>
        <dbReference type="Proteomes" id="UP001374803"/>
    </source>
</evidence>
<dbReference type="Pfam" id="PF04738">
    <property type="entry name" value="Lant_dehydr_N"/>
    <property type="match status" value="1"/>
</dbReference>
<evidence type="ECO:0000259" key="2">
    <source>
        <dbReference type="Pfam" id="PF14028"/>
    </source>
</evidence>
<feature type="domain" description="Thiopeptide-type bacteriocin biosynthesis" evidence="2">
    <location>
        <begin position="757"/>
        <end position="1026"/>
    </location>
</feature>
<protein>
    <submittedName>
        <fullName evidence="3">Lantibiotic dehydratase</fullName>
    </submittedName>
</protein>
<organism evidence="3 4">
    <name type="scientific">Pendulispora rubella</name>
    <dbReference type="NCBI Taxonomy" id="2741070"/>
    <lineage>
        <taxon>Bacteria</taxon>
        <taxon>Pseudomonadati</taxon>
        <taxon>Myxococcota</taxon>
        <taxon>Myxococcia</taxon>
        <taxon>Myxococcales</taxon>
        <taxon>Sorangiineae</taxon>
        <taxon>Pendulisporaceae</taxon>
        <taxon>Pendulispora</taxon>
    </lineage>
</organism>
<keyword evidence="4" id="KW-1185">Reference proteome</keyword>
<name>A0ABZ2LBQ3_9BACT</name>
<sequence>MAPEREFVHHGACVVRTPLLPFRILRDGLTRERLLSVLKNPVVREALFLASPSLDTAIDAWMRDPNAPRAHDVELTVARYISRAASRSTPFGLFAGCALASLGESTSLTGCAPGEARRSSRLDMQYLFLLAEAALQDDAARDTVRFRPNSSLSRMGDELRYYEARVDARSRTRGFHLVTVEATAPLQSALDAASSMEGASRAAIARGIVEADASIPPSAAAAFVDELIEARILEPSLQVPVTGDEPLTAFTECLLASGARAMAGRIARAGQALRGIDTEGVGVDRDRYRAIVSELESLPVPLDPARLFQVDLFKPATTRVGTRIVAEVRRAVSLLHAMTDVRGAPAMQRFRERFEARYGDREVPLALALDEEQGIGFDAERSRDPSPLLDGIAFPAAPARSDALREGDAYKLERLFELQERGQRIWQLDERDRTALAAPAPSPLPDAFSAMVTVAARSCEAIDRGDFELPVHQIGGPSGAPLLARFCHGDPAISNLVARHLRAEEQCQPQAIFAEIVHLPEGRVGNVICRPVLRSHEIAYLGTSGAPPEACIPIEDLRVSVRHGIVRLRSVRLHREIRPRLSSAHNHPASSLAMYRFLCALQYEGVAPALRWDWGPLERAPFLPRVACGKIVLALATWTVNASEVAQLATDADFRGARGIPSWITVKDGDHTLPIDLDGDGAAAQLSALARNRQKLRIQELFPDPEHLCAHDPHNAEERYAHEIVIPFVRTSNAAAREPVVAPRREAHRAFPPGSEWLFAKIYTGPVTADRVLRHIGPLLRELTAERAIEQWFFLRYADPEPHLRLRCQGAPDRLMREVWPRLLRHLEPWLASGAIAKLTLDTYEPETGRYGGPQAIAIAERMFAADSEAALAAVEGSDDDSSIDARWRWALWGTHMALRDAGFDDASRHALAQRGRDAYAAEHRLDANARKTLAARYRLERARIERLLEGHGDPALAPLLPLLEQRSRTWRPAWSELRALHDAGRLETPLDDMAMSLVHMHINRVIRADARAHEMVIYDFLLRTYESFLARRRK</sequence>